<dbReference type="SUPFAM" id="SSF52540">
    <property type="entry name" value="P-loop containing nucleoside triphosphate hydrolases"/>
    <property type="match status" value="1"/>
</dbReference>
<keyword evidence="3 5" id="KW-0067">ATP-binding</keyword>
<proteinExistence type="predicted"/>
<dbReference type="RefSeq" id="WP_088661274.1">
    <property type="nucleotide sequence ID" value="NZ_UHJL01000004.1"/>
</dbReference>
<dbReference type="GO" id="GO:0016887">
    <property type="term" value="F:ATP hydrolysis activity"/>
    <property type="evidence" value="ECO:0007669"/>
    <property type="project" value="InterPro"/>
</dbReference>
<accession>A0A380S7J0</accession>
<protein>
    <submittedName>
        <fullName evidence="5">Phospholipid/cholesterol/gamma-HCH transport system ATP-binding protein</fullName>
    </submittedName>
</protein>
<organism evidence="5 6">
    <name type="scientific">Fibrobacter succinogenes</name>
    <name type="common">Bacteroides succinogenes</name>
    <dbReference type="NCBI Taxonomy" id="833"/>
    <lineage>
        <taxon>Bacteria</taxon>
        <taxon>Pseudomonadati</taxon>
        <taxon>Fibrobacterota</taxon>
        <taxon>Fibrobacteria</taxon>
        <taxon>Fibrobacterales</taxon>
        <taxon>Fibrobacteraceae</taxon>
        <taxon>Fibrobacter</taxon>
    </lineage>
</organism>
<evidence type="ECO:0000256" key="3">
    <source>
        <dbReference type="ARBA" id="ARBA00022840"/>
    </source>
</evidence>
<dbReference type="GO" id="GO:0005524">
    <property type="term" value="F:ATP binding"/>
    <property type="evidence" value="ECO:0007669"/>
    <property type="project" value="UniProtKB-KW"/>
</dbReference>
<keyword evidence="1" id="KW-0813">Transport</keyword>
<dbReference type="AlphaFoldDB" id="A0A380S7J0"/>
<feature type="domain" description="ABC transporter" evidence="4">
    <location>
        <begin position="13"/>
        <end position="251"/>
    </location>
</feature>
<evidence type="ECO:0000256" key="1">
    <source>
        <dbReference type="ARBA" id="ARBA00022448"/>
    </source>
</evidence>
<evidence type="ECO:0000256" key="2">
    <source>
        <dbReference type="ARBA" id="ARBA00022741"/>
    </source>
</evidence>
<dbReference type="InterPro" id="IPR027417">
    <property type="entry name" value="P-loop_NTPase"/>
</dbReference>
<dbReference type="SMART" id="SM00382">
    <property type="entry name" value="AAA"/>
    <property type="match status" value="1"/>
</dbReference>
<dbReference type="EMBL" id="UHJL01000004">
    <property type="protein sequence ID" value="SUQ25745.1"/>
    <property type="molecule type" value="Genomic_DNA"/>
</dbReference>
<dbReference type="Proteomes" id="UP000255423">
    <property type="component" value="Unassembled WGS sequence"/>
</dbReference>
<dbReference type="CDD" id="cd03261">
    <property type="entry name" value="ABC_Org_Solvent_Resistant"/>
    <property type="match status" value="1"/>
</dbReference>
<dbReference type="PANTHER" id="PTHR43023:SF6">
    <property type="entry name" value="INTERMEMBRANE PHOSPHOLIPID TRANSPORT SYSTEM ATP-BINDING PROTEIN MLAF"/>
    <property type="match status" value="1"/>
</dbReference>
<dbReference type="Gene3D" id="3.40.50.300">
    <property type="entry name" value="P-loop containing nucleotide triphosphate hydrolases"/>
    <property type="match status" value="1"/>
</dbReference>
<dbReference type="InterPro" id="IPR003439">
    <property type="entry name" value="ABC_transporter-like_ATP-bd"/>
</dbReference>
<reference evidence="5 6" key="1">
    <citation type="submission" date="2017-08" db="EMBL/GenBank/DDBJ databases">
        <authorList>
            <person name="de Groot N.N."/>
        </authorList>
    </citation>
    <scope>NUCLEOTIDE SEQUENCE [LARGE SCALE GENOMIC DNA]</scope>
    <source>
        <strain evidence="5 6">HM2</strain>
    </source>
</reference>
<dbReference type="InterPro" id="IPR017871">
    <property type="entry name" value="ABC_transporter-like_CS"/>
</dbReference>
<dbReference type="PANTHER" id="PTHR43023">
    <property type="entry name" value="PROTEIN TRIGALACTOSYLDIACYLGLYCEROL 3, CHLOROPLASTIC"/>
    <property type="match status" value="1"/>
</dbReference>
<evidence type="ECO:0000259" key="4">
    <source>
        <dbReference type="PROSITE" id="PS50893"/>
    </source>
</evidence>
<dbReference type="Pfam" id="PF00005">
    <property type="entry name" value="ABC_tran"/>
    <property type="match status" value="1"/>
</dbReference>
<evidence type="ECO:0000313" key="5">
    <source>
        <dbReference type="EMBL" id="SUQ25745.1"/>
    </source>
</evidence>
<dbReference type="PROSITE" id="PS00211">
    <property type="entry name" value="ABC_TRANSPORTER_1"/>
    <property type="match status" value="1"/>
</dbReference>
<gene>
    <name evidence="5" type="ORF">SAMN05661053_2537</name>
</gene>
<dbReference type="PROSITE" id="PS50893">
    <property type="entry name" value="ABC_TRANSPORTER_2"/>
    <property type="match status" value="1"/>
</dbReference>
<keyword evidence="2" id="KW-0547">Nucleotide-binding</keyword>
<evidence type="ECO:0000313" key="6">
    <source>
        <dbReference type="Proteomes" id="UP000255423"/>
    </source>
</evidence>
<name>A0A380S7J0_FIBSU</name>
<dbReference type="InterPro" id="IPR003593">
    <property type="entry name" value="AAA+_ATPase"/>
</dbReference>
<sequence>MPNVKIDPNDIAIRLKGLKKSFGPQTVLEDVNLDIRRGETMVIIGKSGGGKSVILKHMIGLLQPDGGEVTVDGVTISTPKFFDTRTIRRKMGMLFQMGALFDSMDTGENIAFALREHHPELSEAEIQNVVTEKLQMINLVPSFRTKMPSELSGGMRKRVALARAIALNPEILLYDEPTTGLDPITSDVINDLILDMQSKLGVTSVVVTHDMVSAFKVADRIAMLYNGRIIEVGTVDEIKNTSNPYVHQFITGQRKISVDGENQE</sequence>